<keyword evidence="3 6" id="KW-0812">Transmembrane</keyword>
<evidence type="ECO:0000256" key="2">
    <source>
        <dbReference type="ARBA" id="ARBA00007049"/>
    </source>
</evidence>
<proteinExistence type="inferred from homology"/>
<dbReference type="PANTHER" id="PTHR31851">
    <property type="entry name" value="FE(2+)/MN(2+) TRANSPORTER PCL1"/>
    <property type="match status" value="1"/>
</dbReference>
<dbReference type="InterPro" id="IPR008217">
    <property type="entry name" value="Ccc1_fam"/>
</dbReference>
<evidence type="ECO:0000256" key="6">
    <source>
        <dbReference type="SAM" id="Phobius"/>
    </source>
</evidence>
<dbReference type="EMBL" id="HBGU01003711">
    <property type="protein sequence ID" value="CAD9398184.1"/>
    <property type="molecule type" value="Transcribed_RNA"/>
</dbReference>
<feature type="transmembrane region" description="Helical" evidence="6">
    <location>
        <begin position="184"/>
        <end position="204"/>
    </location>
</feature>
<keyword evidence="4 6" id="KW-1133">Transmembrane helix</keyword>
<dbReference type="EMBL" id="HBGU01003709">
    <property type="protein sequence ID" value="CAD9398180.1"/>
    <property type="molecule type" value="Transcribed_RNA"/>
</dbReference>
<evidence type="ECO:0000256" key="1">
    <source>
        <dbReference type="ARBA" id="ARBA00004127"/>
    </source>
</evidence>
<gene>
    <name evidence="7" type="ORF">CBRE1094_LOCUS1993</name>
    <name evidence="8" type="ORF">CBRE1094_LOCUS1994</name>
</gene>
<feature type="transmembrane region" description="Helical" evidence="6">
    <location>
        <begin position="210"/>
        <end position="229"/>
    </location>
</feature>
<keyword evidence="5 6" id="KW-0472">Membrane</keyword>
<name>A0A6U7C3Z3_9EUKA</name>
<organism evidence="8">
    <name type="scientific">Haptolina brevifila</name>
    <dbReference type="NCBI Taxonomy" id="156173"/>
    <lineage>
        <taxon>Eukaryota</taxon>
        <taxon>Haptista</taxon>
        <taxon>Haptophyta</taxon>
        <taxon>Prymnesiophyceae</taxon>
        <taxon>Prymnesiales</taxon>
        <taxon>Prymnesiaceae</taxon>
        <taxon>Haptolina</taxon>
    </lineage>
</organism>
<evidence type="ECO:0000256" key="3">
    <source>
        <dbReference type="ARBA" id="ARBA00022692"/>
    </source>
</evidence>
<dbReference type="GO" id="GO:0005384">
    <property type="term" value="F:manganese ion transmembrane transporter activity"/>
    <property type="evidence" value="ECO:0007669"/>
    <property type="project" value="InterPro"/>
</dbReference>
<reference evidence="8" key="1">
    <citation type="submission" date="2021-01" db="EMBL/GenBank/DDBJ databases">
        <authorList>
            <person name="Corre E."/>
            <person name="Pelletier E."/>
            <person name="Niang G."/>
            <person name="Scheremetjew M."/>
            <person name="Finn R."/>
            <person name="Kale V."/>
            <person name="Holt S."/>
            <person name="Cochrane G."/>
            <person name="Meng A."/>
            <person name="Brown T."/>
            <person name="Cohen L."/>
        </authorList>
    </citation>
    <scope>NUCLEOTIDE SEQUENCE</scope>
    <source>
        <strain evidence="8">UTEX LB 985</strain>
    </source>
</reference>
<feature type="transmembrane region" description="Helical" evidence="6">
    <location>
        <begin position="241"/>
        <end position="263"/>
    </location>
</feature>
<evidence type="ECO:0000313" key="7">
    <source>
        <dbReference type="EMBL" id="CAD9398180.1"/>
    </source>
</evidence>
<comment type="similarity">
    <text evidence="2">Belongs to the CCC1 family.</text>
</comment>
<dbReference type="Pfam" id="PF01988">
    <property type="entry name" value="VIT1"/>
    <property type="match status" value="1"/>
</dbReference>
<dbReference type="GO" id="GO:0030026">
    <property type="term" value="P:intracellular manganese ion homeostasis"/>
    <property type="evidence" value="ECO:0007669"/>
    <property type="project" value="InterPro"/>
</dbReference>
<evidence type="ECO:0000256" key="5">
    <source>
        <dbReference type="ARBA" id="ARBA00023136"/>
    </source>
</evidence>
<comment type="subcellular location">
    <subcellularLocation>
        <location evidence="1">Endomembrane system</location>
        <topology evidence="1">Multi-pass membrane protein</topology>
    </subcellularLocation>
</comment>
<evidence type="ECO:0000256" key="4">
    <source>
        <dbReference type="ARBA" id="ARBA00022989"/>
    </source>
</evidence>
<evidence type="ECO:0000313" key="8">
    <source>
        <dbReference type="EMBL" id="CAD9398184.1"/>
    </source>
</evidence>
<feature type="transmembrane region" description="Helical" evidence="6">
    <location>
        <begin position="46"/>
        <end position="64"/>
    </location>
</feature>
<accession>A0A6U7C3Z3</accession>
<sequence length="294" mass="31519">MTRDLKLAREASKAGDIELSISAHNSSTTTVAANEKHKKGGERMKTMLFGGLDGIITTFAVVAGASGGSLSVPVVLIMGFSSLVADALSMGVGDALSSKAEGEVAAQERQREVWEFENYPQGEIQEMIDLYISRGVPAEDAKLIINTMSKHKHFFIDVMMRDELGMEPPEPAEGWLADHWISGIYCFTAFMICGSVPLLGYVAFLPATDSSSTLFGISCGLTAATLFLLGALKSQYTIKSWWLSGMEILIVGAFTAAAAYLIGYGVERIVDHMHLELSPLEHVPACSNASSATL</sequence>
<dbReference type="GO" id="GO:0012505">
    <property type="term" value="C:endomembrane system"/>
    <property type="evidence" value="ECO:0007669"/>
    <property type="project" value="UniProtKB-SubCell"/>
</dbReference>
<dbReference type="AlphaFoldDB" id="A0A6U7C3Z3"/>
<protein>
    <submittedName>
        <fullName evidence="8">Uncharacterized protein</fullName>
    </submittedName>
</protein>